<feature type="transmembrane region" description="Helical" evidence="8">
    <location>
        <begin position="349"/>
        <end position="366"/>
    </location>
</feature>
<feature type="transmembrane region" description="Helical" evidence="8">
    <location>
        <begin position="248"/>
        <end position="273"/>
    </location>
</feature>
<dbReference type="GO" id="GO:0016020">
    <property type="term" value="C:membrane"/>
    <property type="evidence" value="ECO:0007669"/>
    <property type="project" value="UniProtKB-SubCell"/>
</dbReference>
<dbReference type="Pfam" id="PF00361">
    <property type="entry name" value="Proton_antipo_M"/>
    <property type="match status" value="1"/>
</dbReference>
<dbReference type="InterPro" id="IPR001750">
    <property type="entry name" value="ND/Mrp_TM"/>
</dbReference>
<evidence type="ECO:0000256" key="8">
    <source>
        <dbReference type="SAM" id="Phobius"/>
    </source>
</evidence>
<evidence type="ECO:0000256" key="4">
    <source>
        <dbReference type="ARBA" id="ARBA00022989"/>
    </source>
</evidence>
<proteinExistence type="predicted"/>
<dbReference type="EC" id="7.1.1.2" evidence="2"/>
<evidence type="ECO:0000256" key="2">
    <source>
        <dbReference type="ARBA" id="ARBA00012944"/>
    </source>
</evidence>
<dbReference type="GO" id="GO:0003954">
    <property type="term" value="F:NADH dehydrogenase activity"/>
    <property type="evidence" value="ECO:0007669"/>
    <property type="project" value="TreeGrafter"/>
</dbReference>
<feature type="transmembrane region" description="Helical" evidence="8">
    <location>
        <begin position="285"/>
        <end position="309"/>
    </location>
</feature>
<keyword evidence="10" id="KW-0496">Mitochondrion</keyword>
<dbReference type="EMBL" id="PP577105">
    <property type="protein sequence ID" value="XCA87956.1"/>
    <property type="molecule type" value="Genomic_DNA"/>
</dbReference>
<dbReference type="GO" id="GO:0015990">
    <property type="term" value="P:electron transport coupled proton transport"/>
    <property type="evidence" value="ECO:0007669"/>
    <property type="project" value="TreeGrafter"/>
</dbReference>
<accession>A0AAU7YR52</accession>
<dbReference type="PANTHER" id="PTHR42829">
    <property type="entry name" value="NADH-UBIQUINONE OXIDOREDUCTASE CHAIN 5"/>
    <property type="match status" value="1"/>
</dbReference>
<feature type="transmembrane region" description="Helical" evidence="8">
    <location>
        <begin position="315"/>
        <end position="337"/>
    </location>
</feature>
<keyword evidence="4 8" id="KW-1133">Transmembrane helix</keyword>
<evidence type="ECO:0000256" key="6">
    <source>
        <dbReference type="ARBA" id="ARBA00031027"/>
    </source>
</evidence>
<evidence type="ECO:0000256" key="7">
    <source>
        <dbReference type="ARBA" id="ARBA00049551"/>
    </source>
</evidence>
<name>A0AAU7YR52_9TREM</name>
<feature type="transmembrane region" description="Helical" evidence="8">
    <location>
        <begin position="386"/>
        <end position="412"/>
    </location>
</feature>
<protein>
    <recommendedName>
        <fullName evidence="2">NADH:ubiquinone reductase (H(+)-translocating)</fullName>
        <ecNumber evidence="2">7.1.1.2</ecNumber>
    </recommendedName>
    <alternativeName>
        <fullName evidence="6">NADH dehydrogenase subunit 5</fullName>
    </alternativeName>
</protein>
<dbReference type="InterPro" id="IPR003945">
    <property type="entry name" value="NU5C-like"/>
</dbReference>
<dbReference type="PANTHER" id="PTHR42829:SF2">
    <property type="entry name" value="NADH-UBIQUINONE OXIDOREDUCTASE CHAIN 5"/>
    <property type="match status" value="1"/>
</dbReference>
<keyword evidence="5 8" id="KW-0472">Membrane</keyword>
<evidence type="ECO:0000256" key="3">
    <source>
        <dbReference type="ARBA" id="ARBA00022692"/>
    </source>
</evidence>
<feature type="transmembrane region" description="Helical" evidence="8">
    <location>
        <begin position="424"/>
        <end position="444"/>
    </location>
</feature>
<keyword evidence="3 8" id="KW-0812">Transmembrane</keyword>
<dbReference type="GO" id="GO:0008137">
    <property type="term" value="F:NADH dehydrogenase (ubiquinone) activity"/>
    <property type="evidence" value="ECO:0007669"/>
    <property type="project" value="UniProtKB-EC"/>
</dbReference>
<dbReference type="GO" id="GO:0042773">
    <property type="term" value="P:ATP synthesis coupled electron transport"/>
    <property type="evidence" value="ECO:0007669"/>
    <property type="project" value="InterPro"/>
</dbReference>
<feature type="transmembrane region" description="Helical" evidence="8">
    <location>
        <begin position="504"/>
        <end position="523"/>
    </location>
</feature>
<feature type="domain" description="NADH:quinone oxidoreductase/Mrp antiporter transmembrane" evidence="9">
    <location>
        <begin position="103"/>
        <end position="361"/>
    </location>
</feature>
<reference evidence="10" key="1">
    <citation type="journal article" date="2024" name="Parasitology">
        <title>Expanding on expansus: A new species of Scaphanocephalus from North America and the Caribbean based on molecular and morphological data.</title>
        <authorList>
            <person name="Locke S.A."/>
            <person name="Calhoun D.M."/>
            <person name="Valencia Cruz J.M."/>
            <person name="Ebbs E.T."/>
            <person name="Diaz Pernett S.C."/>
            <person name="Tkach V.V."/>
            <person name="Kinsella J.M."/>
            <person name="Freeman M.A."/>
            <person name="Blanar C.A."/>
            <person name="Johnson P.T.J."/>
        </authorList>
    </citation>
    <scope>NUCLEOTIDE SEQUENCE</scope>
</reference>
<comment type="catalytic activity">
    <reaction evidence="7">
        <text>a ubiquinone + NADH + 5 H(+)(in) = a ubiquinol + NAD(+) + 4 H(+)(out)</text>
        <dbReference type="Rhea" id="RHEA:29091"/>
        <dbReference type="Rhea" id="RHEA-COMP:9565"/>
        <dbReference type="Rhea" id="RHEA-COMP:9566"/>
        <dbReference type="ChEBI" id="CHEBI:15378"/>
        <dbReference type="ChEBI" id="CHEBI:16389"/>
        <dbReference type="ChEBI" id="CHEBI:17976"/>
        <dbReference type="ChEBI" id="CHEBI:57540"/>
        <dbReference type="ChEBI" id="CHEBI:57945"/>
        <dbReference type="EC" id="7.1.1.2"/>
    </reaction>
</comment>
<organism evidence="10">
    <name type="scientific">Scaphanocephalus sp</name>
    <dbReference type="NCBI Taxonomy" id="3050632"/>
    <lineage>
        <taxon>Eukaryota</taxon>
        <taxon>Metazoa</taxon>
        <taxon>Spiralia</taxon>
        <taxon>Lophotrochozoa</taxon>
        <taxon>Platyhelminthes</taxon>
        <taxon>Trematoda</taxon>
        <taxon>Digenea</taxon>
        <taxon>Opisthorchiida</taxon>
        <taxon>Opisthorchiata</taxon>
        <taxon>Heterophyidae</taxon>
        <taxon>Scaphanocephalus</taxon>
    </lineage>
</organism>
<feature type="transmembrane region" description="Helical" evidence="8">
    <location>
        <begin position="77"/>
        <end position="97"/>
    </location>
</feature>
<sequence>MFLAFLIFIFISSLLLWVWGWVSWGWTVSPLGMVLREETFDFLFEDISVVSLVMLFFCGSIALFYCYHYFGGESDSSLLFPLMVWFLSVMCVLVVSGNPLFSLVFWEYLGLVSFFLILFYSNSSSLRASLITLFASRFGDVALFFLVMWMSCWLSFSCFCVVLLLLLVVLSKSACYPFVSWLLEAMRAPTPVSSLVHSSTLVAAGIWFFFRYANLFGDLALCLLFGFSVVTVLVSGACALFFNDLKKLVALSTCNNVSWCLVFFICGDLDLALLQLLTHGVCKCYLFMTVGDLMSLSGGSQSAVGVYLSRYGGVLGVYLLSFLILSLCGMPFLGVFFSKHGLFSEITYIFGWGFLLFLSLGFFLSYSYSFRFVLLLLKGMGGLSSGFSSCFVIVSLISVLGTLINFSGSGVLSESVSLSGGWSALLLFIQMIGCFFGWLVFIFNEGGFLFGWSTLLYSDSVVKAVYSLYLSWSAVSWFSVYRWELYLMELFPRMGQSFLLFRPSLFSFNVLVFSVCFVVFFFFCVSL</sequence>
<feature type="transmembrane region" description="Helical" evidence="8">
    <location>
        <begin position="49"/>
        <end position="70"/>
    </location>
</feature>
<dbReference type="PRINTS" id="PR01434">
    <property type="entry name" value="NADHDHGNASE5"/>
</dbReference>
<dbReference type="AlphaFoldDB" id="A0AAU7YR52"/>
<evidence type="ECO:0000259" key="9">
    <source>
        <dbReference type="Pfam" id="PF00361"/>
    </source>
</evidence>
<evidence type="ECO:0000256" key="1">
    <source>
        <dbReference type="ARBA" id="ARBA00004141"/>
    </source>
</evidence>
<feature type="transmembrane region" description="Helical" evidence="8">
    <location>
        <begin position="141"/>
        <end position="170"/>
    </location>
</feature>
<comment type="subcellular location">
    <subcellularLocation>
        <location evidence="1">Membrane</location>
        <topology evidence="1">Multi-pass membrane protein</topology>
    </subcellularLocation>
</comment>
<geneLocation type="mitochondrion" evidence="10"/>
<feature type="transmembrane region" description="Helical" evidence="8">
    <location>
        <begin position="222"/>
        <end position="242"/>
    </location>
</feature>
<gene>
    <name evidence="10" type="primary">ND5</name>
</gene>
<evidence type="ECO:0000256" key="5">
    <source>
        <dbReference type="ARBA" id="ARBA00023136"/>
    </source>
</evidence>
<feature type="transmembrane region" description="Helical" evidence="8">
    <location>
        <begin position="190"/>
        <end position="210"/>
    </location>
</feature>
<evidence type="ECO:0000313" key="10">
    <source>
        <dbReference type="EMBL" id="XCA87956.1"/>
    </source>
</evidence>